<dbReference type="Proteomes" id="UP000789525">
    <property type="component" value="Unassembled WGS sequence"/>
</dbReference>
<evidence type="ECO:0000313" key="1">
    <source>
        <dbReference type="EMBL" id="CAG8628732.1"/>
    </source>
</evidence>
<proteinExistence type="predicted"/>
<dbReference type="EMBL" id="CAJVPT010017746">
    <property type="protein sequence ID" value="CAG8628732.1"/>
    <property type="molecule type" value="Genomic_DNA"/>
</dbReference>
<organism evidence="1 2">
    <name type="scientific">Acaulospora colombiana</name>
    <dbReference type="NCBI Taxonomy" id="27376"/>
    <lineage>
        <taxon>Eukaryota</taxon>
        <taxon>Fungi</taxon>
        <taxon>Fungi incertae sedis</taxon>
        <taxon>Mucoromycota</taxon>
        <taxon>Glomeromycotina</taxon>
        <taxon>Glomeromycetes</taxon>
        <taxon>Diversisporales</taxon>
        <taxon>Acaulosporaceae</taxon>
        <taxon>Acaulospora</taxon>
    </lineage>
</organism>
<keyword evidence="2" id="KW-1185">Reference proteome</keyword>
<gene>
    <name evidence="1" type="ORF">ACOLOM_LOCUS7566</name>
</gene>
<sequence length="473" mass="53734">MRAQFEDISGFDGPPTKEFKLNELLIRPKYVSLELRRGTTPFVKALLAEPRGMVDLELVFDEWSLASPVITHQLSETNENGGENSKVLTPQSLKVKVVDDGPGFDVLHGLGGFGELWERGLRDGSEETWENERNRLLSRPVSNSAFLAREQDDQARGAQLTVHHMAEPCFIDRLPTELLREIFLFSYYGQQERPAKLLYVNRRWHNVALETQTLWSTLYLLICPDGEKCGIRPSMVRVEHEWAASVAIRVFSLEELLKSIGRLGSAKFTLLADSCSHSDKRFIIKDDGLISAAKALISRRCATLIVTSNFILWDSRGLLCELRALKTLQFRARLHYWWKADQIGFLTGLVNSPCLRRVILRRLVAAHITQHHTLFSRVHHLNLHISRRWISEDLEKLGTLLQEIRTLSLQGRGGLLSHCQVSFPSQSLVHLELALIPLSIFSSSVYRSLVVLFLQPRNSQETTEDTLDSGPIL</sequence>
<name>A0ACA9N1U4_9GLOM</name>
<feature type="non-terminal residue" evidence="1">
    <location>
        <position position="473"/>
    </location>
</feature>
<comment type="caution">
    <text evidence="1">The sequence shown here is derived from an EMBL/GenBank/DDBJ whole genome shotgun (WGS) entry which is preliminary data.</text>
</comment>
<protein>
    <submittedName>
        <fullName evidence="1">15617_t:CDS:1</fullName>
    </submittedName>
</protein>
<evidence type="ECO:0000313" key="2">
    <source>
        <dbReference type="Proteomes" id="UP000789525"/>
    </source>
</evidence>
<accession>A0ACA9N1U4</accession>
<reference evidence="1" key="1">
    <citation type="submission" date="2021-06" db="EMBL/GenBank/DDBJ databases">
        <authorList>
            <person name="Kallberg Y."/>
            <person name="Tangrot J."/>
            <person name="Rosling A."/>
        </authorList>
    </citation>
    <scope>NUCLEOTIDE SEQUENCE</scope>
    <source>
        <strain evidence="1">CL356</strain>
    </source>
</reference>